<keyword evidence="2" id="KW-1185">Reference proteome</keyword>
<name>A0A914S2G4_PAREQ</name>
<evidence type="ECO:0000313" key="2">
    <source>
        <dbReference type="Proteomes" id="UP000887564"/>
    </source>
</evidence>
<evidence type="ECO:0000256" key="1">
    <source>
        <dbReference type="SAM" id="Phobius"/>
    </source>
</evidence>
<keyword evidence="1" id="KW-0812">Transmembrane</keyword>
<evidence type="ECO:0000313" key="3">
    <source>
        <dbReference type="WBParaSite" id="PEQ_0001278801-mRNA-1"/>
    </source>
</evidence>
<accession>A0A914S2G4</accession>
<feature type="transmembrane region" description="Helical" evidence="1">
    <location>
        <begin position="51"/>
        <end position="70"/>
    </location>
</feature>
<reference evidence="3" key="1">
    <citation type="submission" date="2022-11" db="UniProtKB">
        <authorList>
            <consortium name="WormBaseParasite"/>
        </authorList>
    </citation>
    <scope>IDENTIFICATION</scope>
</reference>
<proteinExistence type="predicted"/>
<keyword evidence="1" id="KW-0472">Membrane</keyword>
<dbReference type="Proteomes" id="UP000887564">
    <property type="component" value="Unplaced"/>
</dbReference>
<dbReference type="WBParaSite" id="PEQ_0001278801-mRNA-1">
    <property type="protein sequence ID" value="PEQ_0001278801-mRNA-1"/>
    <property type="gene ID" value="PEQ_0001278801"/>
</dbReference>
<keyword evidence="1" id="KW-1133">Transmembrane helix</keyword>
<organism evidence="2 3">
    <name type="scientific">Parascaris equorum</name>
    <name type="common">Equine roundworm</name>
    <dbReference type="NCBI Taxonomy" id="6256"/>
    <lineage>
        <taxon>Eukaryota</taxon>
        <taxon>Metazoa</taxon>
        <taxon>Ecdysozoa</taxon>
        <taxon>Nematoda</taxon>
        <taxon>Chromadorea</taxon>
        <taxon>Rhabditida</taxon>
        <taxon>Spirurina</taxon>
        <taxon>Ascaridomorpha</taxon>
        <taxon>Ascaridoidea</taxon>
        <taxon>Ascarididae</taxon>
        <taxon>Parascaris</taxon>
    </lineage>
</organism>
<sequence length="94" mass="11097">MRKPLWMVVKFSKISSTHTILALVYPDNRIFINAEHQLIIKYLTMDDDNTFYRFGAFVLILIMVLSVVLNTSVQSEIYRRAASIQKFQQTQRNR</sequence>
<protein>
    <submittedName>
        <fullName evidence="3">Uncharacterized protein</fullName>
    </submittedName>
</protein>
<dbReference type="AlphaFoldDB" id="A0A914S2G4"/>